<dbReference type="OrthoDB" id="166018at2759"/>
<protein>
    <submittedName>
        <fullName evidence="2">Uncharacterized protein</fullName>
    </submittedName>
</protein>
<feature type="region of interest" description="Disordered" evidence="1">
    <location>
        <begin position="1"/>
        <end position="23"/>
    </location>
</feature>
<keyword evidence="3" id="KW-1185">Reference proteome</keyword>
<dbReference type="EMBL" id="KB454526">
    <property type="protein sequence ID" value="EME27876.1"/>
    <property type="molecule type" value="Genomic_DNA"/>
</dbReference>
<dbReference type="GeneID" id="17086758"/>
<reference evidence="3" key="1">
    <citation type="journal article" date="2013" name="Science">
        <title>Gene transfer from bacteria and archaea facilitated evolution of an extremophilic eukaryote.</title>
        <authorList>
            <person name="Schonknecht G."/>
            <person name="Chen W.H."/>
            <person name="Ternes C.M."/>
            <person name="Barbier G.G."/>
            <person name="Shrestha R.P."/>
            <person name="Stanke M."/>
            <person name="Brautigam A."/>
            <person name="Baker B.J."/>
            <person name="Banfield J.F."/>
            <person name="Garavito R.M."/>
            <person name="Carr K."/>
            <person name="Wilkerson C."/>
            <person name="Rensing S.A."/>
            <person name="Gagneul D."/>
            <person name="Dickenson N.E."/>
            <person name="Oesterhelt C."/>
            <person name="Lercher M.J."/>
            <person name="Weber A.P."/>
        </authorList>
    </citation>
    <scope>NUCLEOTIDE SEQUENCE [LARGE SCALE GENOMIC DNA]</scope>
    <source>
        <strain evidence="3">074W</strain>
    </source>
</reference>
<dbReference type="PANTHER" id="PTHR38899:SF1">
    <property type="entry name" value="PROTEIN KINASE"/>
    <property type="match status" value="1"/>
</dbReference>
<accession>M2VXA8</accession>
<organism evidence="2 3">
    <name type="scientific">Galdieria sulphuraria</name>
    <name type="common">Red alga</name>
    <dbReference type="NCBI Taxonomy" id="130081"/>
    <lineage>
        <taxon>Eukaryota</taxon>
        <taxon>Rhodophyta</taxon>
        <taxon>Bangiophyceae</taxon>
        <taxon>Galdieriales</taxon>
        <taxon>Galdieriaceae</taxon>
        <taxon>Galdieria</taxon>
    </lineage>
</organism>
<dbReference type="Gramene" id="EME27876">
    <property type="protein sequence ID" value="EME27876"/>
    <property type="gene ID" value="Gasu_45410"/>
</dbReference>
<sequence length="554" mass="63079">MDYAVTPIVNNESDRSASTTPKNSATRMLERFDEPYEDVISSFWDWHIVRRILHLGSGLFGFEVPSSTQENVETHKVSENRKYKYRKAKSEQVDMGQVEREEGNVSELGSTLTNTNVGKSDRLEGNGVHIEATSVIPIQVTKSRGHRSYSLPTNVADLTQGNATQSFWTFWKRKHRCLSCVKRIQGAQDIPKNLLNIAVTQDDEVITTQMRKVKAMNAIQSTRSDTLPQTNESSDVALMTTEEDTNDFDYLSTYSQRGITLFLLDWDDTLFASTFLASFDSVELLSEEERDHLSKLELIVTLFLKALNARGHIAIVTNADAYWVEMTCQRFMPKVYSYIQEFQVLVISARNLFGSDSRAPISSCPSDWKAAAFLKLMIYFFSSTATEKKEILQLSQLTCEDSEQTDMLCNVSKEGKPPLYIKYSLSRFCAHRNWTKAIHALDVFHRRKNKKMEKQSSSVVISQVYTDNWKFEKAVLVDKDSFACHHIIVMGDACFEHNAVNTLRAQYPQAHFKFIQFISEPTITDLSQQLKSVYGALDEIGNFAGNLDVRLKPQ</sequence>
<evidence type="ECO:0000313" key="3">
    <source>
        <dbReference type="Proteomes" id="UP000030680"/>
    </source>
</evidence>
<evidence type="ECO:0000313" key="2">
    <source>
        <dbReference type="EMBL" id="EME27876.1"/>
    </source>
</evidence>
<feature type="compositionally biased region" description="Polar residues" evidence="1">
    <location>
        <begin position="107"/>
        <end position="118"/>
    </location>
</feature>
<name>M2VXA8_GALSU</name>
<dbReference type="KEGG" id="gsl:Gasu_45410"/>
<feature type="region of interest" description="Disordered" evidence="1">
    <location>
        <begin position="94"/>
        <end position="119"/>
    </location>
</feature>
<dbReference type="PANTHER" id="PTHR38899">
    <property type="entry name" value="DOMAIN OOKINETE PROTEIN, PUTATIVE-RELATED"/>
    <property type="match status" value="1"/>
</dbReference>
<dbReference type="AlphaFoldDB" id="M2VXA8"/>
<feature type="compositionally biased region" description="Basic and acidic residues" evidence="1">
    <location>
        <begin position="94"/>
        <end position="103"/>
    </location>
</feature>
<dbReference type="Proteomes" id="UP000030680">
    <property type="component" value="Unassembled WGS sequence"/>
</dbReference>
<gene>
    <name evidence="2" type="ORF">Gasu_45410</name>
</gene>
<evidence type="ECO:0000256" key="1">
    <source>
        <dbReference type="SAM" id="MobiDB-lite"/>
    </source>
</evidence>
<dbReference type="RefSeq" id="XP_005704396.1">
    <property type="nucleotide sequence ID" value="XM_005704339.1"/>
</dbReference>
<dbReference type="eggNOG" id="ENOG502QYGC">
    <property type="taxonomic scope" value="Eukaryota"/>
</dbReference>
<feature type="compositionally biased region" description="Polar residues" evidence="1">
    <location>
        <begin position="8"/>
        <end position="23"/>
    </location>
</feature>
<proteinExistence type="predicted"/>